<accession>A0AAV5KN89</accession>
<dbReference type="EMBL" id="BPVZ01000070">
    <property type="protein sequence ID" value="GKV25913.1"/>
    <property type="molecule type" value="Genomic_DNA"/>
</dbReference>
<evidence type="ECO:0000313" key="3">
    <source>
        <dbReference type="Proteomes" id="UP001054252"/>
    </source>
</evidence>
<proteinExistence type="predicted"/>
<comment type="caution">
    <text evidence="2">The sequence shown here is derived from an EMBL/GenBank/DDBJ whole genome shotgun (WGS) entry which is preliminary data.</text>
</comment>
<gene>
    <name evidence="2" type="ORF">SLEP1_g35289</name>
</gene>
<organism evidence="2 3">
    <name type="scientific">Rubroshorea leprosula</name>
    <dbReference type="NCBI Taxonomy" id="152421"/>
    <lineage>
        <taxon>Eukaryota</taxon>
        <taxon>Viridiplantae</taxon>
        <taxon>Streptophyta</taxon>
        <taxon>Embryophyta</taxon>
        <taxon>Tracheophyta</taxon>
        <taxon>Spermatophyta</taxon>
        <taxon>Magnoliopsida</taxon>
        <taxon>eudicotyledons</taxon>
        <taxon>Gunneridae</taxon>
        <taxon>Pentapetalae</taxon>
        <taxon>rosids</taxon>
        <taxon>malvids</taxon>
        <taxon>Malvales</taxon>
        <taxon>Dipterocarpaceae</taxon>
        <taxon>Rubroshorea</taxon>
    </lineage>
</organism>
<sequence>MGLREVASCGERKRYGDQEEEVGDKRGGKLCIREERGDLRQQLRNRGGVVGRYDFNG</sequence>
<protein>
    <submittedName>
        <fullName evidence="2">Uncharacterized protein</fullName>
    </submittedName>
</protein>
<evidence type="ECO:0000256" key="1">
    <source>
        <dbReference type="SAM" id="MobiDB-lite"/>
    </source>
</evidence>
<dbReference type="Proteomes" id="UP001054252">
    <property type="component" value="Unassembled WGS sequence"/>
</dbReference>
<feature type="compositionally biased region" description="Basic and acidic residues" evidence="1">
    <location>
        <begin position="10"/>
        <end position="24"/>
    </location>
</feature>
<feature type="region of interest" description="Disordered" evidence="1">
    <location>
        <begin position="1"/>
        <end position="24"/>
    </location>
</feature>
<evidence type="ECO:0000313" key="2">
    <source>
        <dbReference type="EMBL" id="GKV25913.1"/>
    </source>
</evidence>
<reference evidence="2 3" key="1">
    <citation type="journal article" date="2021" name="Commun. Biol.">
        <title>The genome of Shorea leprosula (Dipterocarpaceae) highlights the ecological relevance of drought in aseasonal tropical rainforests.</title>
        <authorList>
            <person name="Ng K.K.S."/>
            <person name="Kobayashi M.J."/>
            <person name="Fawcett J.A."/>
            <person name="Hatakeyama M."/>
            <person name="Paape T."/>
            <person name="Ng C.H."/>
            <person name="Ang C.C."/>
            <person name="Tnah L.H."/>
            <person name="Lee C.T."/>
            <person name="Nishiyama T."/>
            <person name="Sese J."/>
            <person name="O'Brien M.J."/>
            <person name="Copetti D."/>
            <person name="Mohd Noor M.I."/>
            <person name="Ong R.C."/>
            <person name="Putra M."/>
            <person name="Sireger I.Z."/>
            <person name="Indrioko S."/>
            <person name="Kosugi Y."/>
            <person name="Izuno A."/>
            <person name="Isagi Y."/>
            <person name="Lee S.L."/>
            <person name="Shimizu K.K."/>
        </authorList>
    </citation>
    <scope>NUCLEOTIDE SEQUENCE [LARGE SCALE GENOMIC DNA]</scope>
    <source>
        <strain evidence="2">214</strain>
    </source>
</reference>
<name>A0AAV5KN89_9ROSI</name>
<dbReference type="AlphaFoldDB" id="A0AAV5KN89"/>
<keyword evidence="3" id="KW-1185">Reference proteome</keyword>